<dbReference type="EMBL" id="FO082269">
    <property type="protein sequence ID" value="CCO18304.1"/>
    <property type="molecule type" value="Genomic_DNA"/>
</dbReference>
<dbReference type="GeneID" id="19013432"/>
<protein>
    <recommendedName>
        <fullName evidence="7">G10 protein</fullName>
    </recommendedName>
</protein>
<dbReference type="KEGG" id="bpg:Bathy10g03570"/>
<feature type="region of interest" description="Disordered" evidence="4">
    <location>
        <begin position="171"/>
        <end position="190"/>
    </location>
</feature>
<organism evidence="5 6">
    <name type="scientific">Bathycoccus prasinos</name>
    <dbReference type="NCBI Taxonomy" id="41875"/>
    <lineage>
        <taxon>Eukaryota</taxon>
        <taxon>Viridiplantae</taxon>
        <taxon>Chlorophyta</taxon>
        <taxon>Mamiellophyceae</taxon>
        <taxon>Mamiellales</taxon>
        <taxon>Bathycoccaceae</taxon>
        <taxon>Bathycoccus</taxon>
    </lineage>
</organism>
<evidence type="ECO:0000256" key="3">
    <source>
        <dbReference type="ARBA" id="ARBA00023242"/>
    </source>
</evidence>
<evidence type="ECO:0000313" key="6">
    <source>
        <dbReference type="Proteomes" id="UP000198341"/>
    </source>
</evidence>
<evidence type="ECO:0000256" key="4">
    <source>
        <dbReference type="SAM" id="MobiDB-lite"/>
    </source>
</evidence>
<reference evidence="5 6" key="1">
    <citation type="submission" date="2011-10" db="EMBL/GenBank/DDBJ databases">
        <authorList>
            <person name="Genoscope - CEA"/>
        </authorList>
    </citation>
    <scope>NUCLEOTIDE SEQUENCE [LARGE SCALE GENOMIC DNA]</scope>
    <source>
        <strain evidence="5 6">RCC 1105</strain>
    </source>
</reference>
<dbReference type="Pfam" id="PF01125">
    <property type="entry name" value="BUD31"/>
    <property type="match status" value="1"/>
</dbReference>
<accession>K8EJY5</accession>
<comment type="similarity">
    <text evidence="2">Belongs to the BUD31 (G10) family.</text>
</comment>
<gene>
    <name evidence="5" type="ordered locus">Bathy10g03570</name>
</gene>
<evidence type="ECO:0008006" key="7">
    <source>
        <dbReference type="Google" id="ProtNLM"/>
    </source>
</evidence>
<name>K8EJY5_9CHLO</name>
<proteinExistence type="inferred from homology"/>
<dbReference type="eggNOG" id="KOG3404">
    <property type="taxonomic scope" value="Eukaryota"/>
</dbReference>
<evidence type="ECO:0000256" key="2">
    <source>
        <dbReference type="ARBA" id="ARBA00005287"/>
    </source>
</evidence>
<dbReference type="RefSeq" id="XP_007510771.1">
    <property type="nucleotide sequence ID" value="XM_007510709.1"/>
</dbReference>
<keyword evidence="6" id="KW-1185">Reference proteome</keyword>
<comment type="subcellular location">
    <subcellularLocation>
        <location evidence="1">Nucleus</location>
    </subcellularLocation>
</comment>
<dbReference type="GO" id="GO:0005681">
    <property type="term" value="C:spliceosomal complex"/>
    <property type="evidence" value="ECO:0007669"/>
    <property type="project" value="TreeGrafter"/>
</dbReference>
<dbReference type="Proteomes" id="UP000198341">
    <property type="component" value="Chromosome 10"/>
</dbReference>
<dbReference type="STRING" id="41875.K8EJY5"/>
<dbReference type="AlphaFoldDB" id="K8EJY5"/>
<evidence type="ECO:0000256" key="1">
    <source>
        <dbReference type="ARBA" id="ARBA00004123"/>
    </source>
</evidence>
<dbReference type="GO" id="GO:0000398">
    <property type="term" value="P:mRNA splicing, via spliceosome"/>
    <property type="evidence" value="ECO:0007669"/>
    <property type="project" value="TreeGrafter"/>
</dbReference>
<sequence length="190" mass="22080">MSFRRRLKGKQPPDGWDLIEDTIEDFEAQMRDAVSEEHEGKRKNELTWRIHRIHWEKNRFIFDLMYKKKVMDRKLYDYLVREKIADQPLISKWRKPGYENLCSLLCIQKSSTNFGTTSICRVPIAQRSGQARLTPNVKTGCISCFSGDGIMGGPIWWNTNLSEKIITKVKEGKRKAEEAGIADGEEEDPE</sequence>
<keyword evidence="3" id="KW-0539">Nucleus</keyword>
<dbReference type="PANTHER" id="PTHR19411:SF0">
    <property type="entry name" value="PROTEIN BUD31 HOMOLOG"/>
    <property type="match status" value="1"/>
</dbReference>
<evidence type="ECO:0000313" key="5">
    <source>
        <dbReference type="EMBL" id="CCO18304.1"/>
    </source>
</evidence>
<dbReference type="PANTHER" id="PTHR19411">
    <property type="entry name" value="PROTEIN BUD31-RELATED"/>
    <property type="match status" value="1"/>
</dbReference>
<dbReference type="InterPro" id="IPR001748">
    <property type="entry name" value="BUD31"/>
</dbReference>
<dbReference type="PRINTS" id="PR00322">
    <property type="entry name" value="G10"/>
</dbReference>
<dbReference type="OrthoDB" id="277109at2759"/>